<keyword evidence="2" id="KW-1133">Transmembrane helix</keyword>
<evidence type="ECO:0000256" key="1">
    <source>
        <dbReference type="SAM" id="MobiDB-lite"/>
    </source>
</evidence>
<gene>
    <name evidence="3" type="ORF">RSO01_61020</name>
</gene>
<feature type="transmembrane region" description="Helical" evidence="2">
    <location>
        <begin position="164"/>
        <end position="182"/>
    </location>
</feature>
<feature type="compositionally biased region" description="Polar residues" evidence="1">
    <location>
        <begin position="9"/>
        <end position="23"/>
    </location>
</feature>
<accession>A0A512NJ10</accession>
<organism evidence="3 4">
    <name type="scientific">Reyranella soli</name>
    <dbReference type="NCBI Taxonomy" id="1230389"/>
    <lineage>
        <taxon>Bacteria</taxon>
        <taxon>Pseudomonadati</taxon>
        <taxon>Pseudomonadota</taxon>
        <taxon>Alphaproteobacteria</taxon>
        <taxon>Hyphomicrobiales</taxon>
        <taxon>Reyranellaceae</taxon>
        <taxon>Reyranella</taxon>
    </lineage>
</organism>
<reference evidence="3 4" key="1">
    <citation type="submission" date="2019-07" db="EMBL/GenBank/DDBJ databases">
        <title>Whole genome shotgun sequence of Reyranella soli NBRC 108950.</title>
        <authorList>
            <person name="Hosoyama A."/>
            <person name="Uohara A."/>
            <person name="Ohji S."/>
            <person name="Ichikawa N."/>
        </authorList>
    </citation>
    <scope>NUCLEOTIDE SEQUENCE [LARGE SCALE GENOMIC DNA]</scope>
    <source>
        <strain evidence="3 4">NBRC 108950</strain>
    </source>
</reference>
<dbReference type="EMBL" id="BKAJ01000114">
    <property type="protein sequence ID" value="GEP58936.1"/>
    <property type="molecule type" value="Genomic_DNA"/>
</dbReference>
<feature type="region of interest" description="Disordered" evidence="1">
    <location>
        <begin position="1"/>
        <end position="23"/>
    </location>
</feature>
<keyword evidence="2" id="KW-0812">Transmembrane</keyword>
<evidence type="ECO:0000313" key="4">
    <source>
        <dbReference type="Proteomes" id="UP000321058"/>
    </source>
</evidence>
<dbReference type="Proteomes" id="UP000321058">
    <property type="component" value="Unassembled WGS sequence"/>
</dbReference>
<protein>
    <submittedName>
        <fullName evidence="3">Uncharacterized protein</fullName>
    </submittedName>
</protein>
<sequence>MPGLGMQDANPSAPDNVTTSFALPTSSTGGHGHGIVVESCALAWTVGSLVRRRTFDDIAAMELELERSAEEPFVRCDILFTEGECLGMLIELNRAKDIAIYRAFVTELFERLGPAQRQRIIFREGASPASRVLSIVLCVVLLLTLLGVLLFGVASGAFFEEENAWLGIPLVLLFVFVLSGILRRTLKSEQKTYDPETLSQRCLP</sequence>
<dbReference type="AlphaFoldDB" id="A0A512NJ10"/>
<name>A0A512NJ10_9HYPH</name>
<keyword evidence="2" id="KW-0472">Membrane</keyword>
<evidence type="ECO:0000313" key="3">
    <source>
        <dbReference type="EMBL" id="GEP58936.1"/>
    </source>
</evidence>
<evidence type="ECO:0000256" key="2">
    <source>
        <dbReference type="SAM" id="Phobius"/>
    </source>
</evidence>
<feature type="transmembrane region" description="Helical" evidence="2">
    <location>
        <begin position="132"/>
        <end position="158"/>
    </location>
</feature>
<comment type="caution">
    <text evidence="3">The sequence shown here is derived from an EMBL/GenBank/DDBJ whole genome shotgun (WGS) entry which is preliminary data.</text>
</comment>
<keyword evidence="4" id="KW-1185">Reference proteome</keyword>
<proteinExistence type="predicted"/>